<protein>
    <submittedName>
        <fullName evidence="1">Uncharacterized protein</fullName>
    </submittedName>
</protein>
<proteinExistence type="predicted"/>
<name>A0A1H7TPF7_HALLR</name>
<reference evidence="1 2" key="1">
    <citation type="submission" date="2016-10" db="EMBL/GenBank/DDBJ databases">
        <authorList>
            <person name="de Groot N.N."/>
        </authorList>
    </citation>
    <scope>NUCLEOTIDE SEQUENCE [LARGE SCALE GENOMIC DNA]</scope>
    <source>
        <strain evidence="1 2">CDM_5</strain>
    </source>
</reference>
<dbReference type="AlphaFoldDB" id="A0A1H7TPF7"/>
<evidence type="ECO:0000313" key="2">
    <source>
        <dbReference type="Proteomes" id="UP000183894"/>
    </source>
</evidence>
<organism evidence="1 2">
    <name type="scientific">Haloferax larsenii</name>
    <dbReference type="NCBI Taxonomy" id="302484"/>
    <lineage>
        <taxon>Archaea</taxon>
        <taxon>Methanobacteriati</taxon>
        <taxon>Methanobacteriota</taxon>
        <taxon>Stenosarchaea group</taxon>
        <taxon>Halobacteria</taxon>
        <taxon>Halobacteriales</taxon>
        <taxon>Haloferacaceae</taxon>
        <taxon>Haloferax</taxon>
    </lineage>
</organism>
<sequence length="35" mass="4231">MLSHLPEFSLQKLWNKQYPLADYTLCMYHAIPIKH</sequence>
<dbReference type="EMBL" id="FOAD01000010">
    <property type="protein sequence ID" value="SEL86730.1"/>
    <property type="molecule type" value="Genomic_DNA"/>
</dbReference>
<dbReference type="Proteomes" id="UP000183894">
    <property type="component" value="Unassembled WGS sequence"/>
</dbReference>
<gene>
    <name evidence="1" type="ORF">SAMN04488691_1104</name>
</gene>
<evidence type="ECO:0000313" key="1">
    <source>
        <dbReference type="EMBL" id="SEL86730.1"/>
    </source>
</evidence>
<accession>A0A1H7TPF7</accession>